<evidence type="ECO:0000256" key="4">
    <source>
        <dbReference type="ARBA" id="ARBA00022679"/>
    </source>
</evidence>
<evidence type="ECO:0000256" key="2">
    <source>
        <dbReference type="ARBA" id="ARBA00008919"/>
    </source>
</evidence>
<dbReference type="SUPFAM" id="SSF53756">
    <property type="entry name" value="UDP-Glycosyltransferase/glycogen phosphorylase"/>
    <property type="match status" value="1"/>
</dbReference>
<dbReference type="EC" id="2.4.1.-" evidence="5"/>
<dbReference type="GO" id="GO:0046920">
    <property type="term" value="F:alpha-(1-&gt;3)-fucosyltransferase activity"/>
    <property type="evidence" value="ECO:0007669"/>
    <property type="project" value="TreeGrafter"/>
</dbReference>
<dbReference type="InterPro" id="IPR038577">
    <property type="entry name" value="GT10-like_C_sf"/>
</dbReference>
<evidence type="ECO:0000256" key="3">
    <source>
        <dbReference type="ARBA" id="ARBA00022676"/>
    </source>
</evidence>
<gene>
    <name evidence="8" type="ORF">Ctob_010832</name>
</gene>
<dbReference type="GO" id="GO:0032580">
    <property type="term" value="C:Golgi cisterna membrane"/>
    <property type="evidence" value="ECO:0007669"/>
    <property type="project" value="UniProtKB-SubCell"/>
</dbReference>
<dbReference type="PANTHER" id="PTHR11929">
    <property type="entry name" value="ALPHA- 1,3 -FUCOSYLTRANSFERASE"/>
    <property type="match status" value="1"/>
</dbReference>
<organism evidence="8 9">
    <name type="scientific">Chrysochromulina tobinii</name>
    <dbReference type="NCBI Taxonomy" id="1460289"/>
    <lineage>
        <taxon>Eukaryota</taxon>
        <taxon>Haptista</taxon>
        <taxon>Haptophyta</taxon>
        <taxon>Prymnesiophyceae</taxon>
        <taxon>Prymnesiales</taxon>
        <taxon>Chrysochromulinaceae</taxon>
        <taxon>Chrysochromulina</taxon>
    </lineage>
</organism>
<reference evidence="9" key="1">
    <citation type="journal article" date="2015" name="PLoS Genet.">
        <title>Genome Sequence and Transcriptome Analyses of Chrysochromulina tobin: Metabolic Tools for Enhanced Algal Fitness in the Prominent Order Prymnesiales (Haptophyceae).</title>
        <authorList>
            <person name="Hovde B.T."/>
            <person name="Deodato C.R."/>
            <person name="Hunsperger H.M."/>
            <person name="Ryken S.A."/>
            <person name="Yost W."/>
            <person name="Jha R.K."/>
            <person name="Patterson J."/>
            <person name="Monnat R.J. Jr."/>
            <person name="Barlow S.B."/>
            <person name="Starkenburg S.R."/>
            <person name="Cattolico R.A."/>
        </authorList>
    </citation>
    <scope>NUCLEOTIDE SEQUENCE</scope>
    <source>
        <strain evidence="9">CCMP291</strain>
    </source>
</reference>
<dbReference type="InterPro" id="IPR055270">
    <property type="entry name" value="Glyco_tran_10_C"/>
</dbReference>
<dbReference type="OrthoDB" id="427096at2759"/>
<evidence type="ECO:0000313" key="9">
    <source>
        <dbReference type="Proteomes" id="UP000037460"/>
    </source>
</evidence>
<dbReference type="PANTHER" id="PTHR11929:SF194">
    <property type="entry name" value="ALPHA-(1,3)-FUCOSYLTRANSFERASE 10"/>
    <property type="match status" value="1"/>
</dbReference>
<name>A0A0M0JYA7_9EUKA</name>
<dbReference type="Proteomes" id="UP000037460">
    <property type="component" value="Unassembled WGS sequence"/>
</dbReference>
<dbReference type="UniPathway" id="UPA00378"/>
<keyword evidence="5" id="KW-0333">Golgi apparatus</keyword>
<comment type="caution">
    <text evidence="8">The sequence shown here is derived from an EMBL/GenBank/DDBJ whole genome shotgun (WGS) entry which is preliminary data.</text>
</comment>
<dbReference type="InterPro" id="IPR001503">
    <property type="entry name" value="Glyco_trans_10"/>
</dbReference>
<keyword evidence="3 5" id="KW-0328">Glycosyltransferase</keyword>
<comment type="similarity">
    <text evidence="2 5">Belongs to the glycosyltransferase 10 family.</text>
</comment>
<feature type="region of interest" description="Disordered" evidence="6">
    <location>
        <begin position="67"/>
        <end position="121"/>
    </location>
</feature>
<keyword evidence="4 5" id="KW-0808">Transferase</keyword>
<dbReference type="Pfam" id="PF00852">
    <property type="entry name" value="Glyco_transf_10"/>
    <property type="match status" value="1"/>
</dbReference>
<dbReference type="AlphaFoldDB" id="A0A0M0JYA7"/>
<accession>A0A0M0JYA7</accession>
<dbReference type="Gene3D" id="3.40.50.11660">
    <property type="entry name" value="Glycosyl transferase family 10, C-terminal domain"/>
    <property type="match status" value="1"/>
</dbReference>
<evidence type="ECO:0000313" key="8">
    <source>
        <dbReference type="EMBL" id="KOO31549.1"/>
    </source>
</evidence>
<dbReference type="EMBL" id="JWZX01001990">
    <property type="protein sequence ID" value="KOO31549.1"/>
    <property type="molecule type" value="Genomic_DNA"/>
</dbReference>
<sequence>MPCSLLVWLRHKPLPIVAMLSLASTCALVLRTHGVVPAWTKSSSVDASAPLGTVPYVATMVVTSSLTPPLPPPSLPSAPPPSPSSPPPAASDSAASSLEAGADDGVRSPARGSTIGAGGAHSPPIIVGLNRRVYQNDKERRYVCPRLQGRGCVFTSERSSFGKAHALIDVLKDPRKARALDFRTAPGQLKGVIISEQDAAKRGSLAFKRNAYDFEIGYNKQTATVWRPFLCNELNRRTNWTIADALLAGPPRRRAPSWQGIRAEHWPAQQPAVAAFVSNCVGWRLNFLRELRQHVPIDSFGACLHNNDTCPKGGKHKCDKVLQAGGYKFVFAFENTEESHYVTEKVYTGLRSGAVPIYKGAPEVLEHVPGPLSVIRADDFADAASLGAKLLELLADTDAYERYHIWDLAEFRRRATVAQCPWQCRLCEWLAHRQQQQQPPST</sequence>
<evidence type="ECO:0000256" key="6">
    <source>
        <dbReference type="SAM" id="MobiDB-lite"/>
    </source>
</evidence>
<keyword evidence="9" id="KW-1185">Reference proteome</keyword>
<feature type="domain" description="Fucosyltransferase C-terminal" evidence="7">
    <location>
        <begin position="267"/>
        <end position="437"/>
    </location>
</feature>
<evidence type="ECO:0000256" key="5">
    <source>
        <dbReference type="RuleBase" id="RU003832"/>
    </source>
</evidence>
<evidence type="ECO:0000259" key="7">
    <source>
        <dbReference type="Pfam" id="PF00852"/>
    </source>
</evidence>
<proteinExistence type="inferred from homology"/>
<keyword evidence="5" id="KW-0472">Membrane</keyword>
<comment type="subcellular location">
    <subcellularLocation>
        <location evidence="5">Golgi apparatus</location>
        <location evidence="5">Golgi stack membrane</location>
        <topology evidence="5">Single-pass type II membrane protein</topology>
    </subcellularLocation>
</comment>
<evidence type="ECO:0000256" key="1">
    <source>
        <dbReference type="ARBA" id="ARBA00004922"/>
    </source>
</evidence>
<protein>
    <recommendedName>
        <fullName evidence="5">Fucosyltransferase</fullName>
        <ecNumber evidence="5">2.4.1.-</ecNumber>
    </recommendedName>
</protein>
<feature type="compositionally biased region" description="Pro residues" evidence="6">
    <location>
        <begin position="68"/>
        <end position="89"/>
    </location>
</feature>
<keyword evidence="5" id="KW-0812">Transmembrane</keyword>
<comment type="pathway">
    <text evidence="1">Protein modification; protein glycosylation.</text>
</comment>